<dbReference type="EMBL" id="MLGG01000005">
    <property type="protein sequence ID" value="KAK1464879.1"/>
    <property type="molecule type" value="Genomic_DNA"/>
</dbReference>
<proteinExistence type="predicted"/>
<accession>A0AAI9XXZ0</accession>
<name>A0AAI9XXZ0_9PEZI</name>
<reference evidence="1 2" key="1">
    <citation type="submission" date="2016-10" db="EMBL/GenBank/DDBJ databases">
        <title>The genome sequence of Colletotrichum fioriniae PJ7.</title>
        <authorList>
            <person name="Baroncelli R."/>
        </authorList>
    </citation>
    <scope>NUCLEOTIDE SEQUENCE [LARGE SCALE GENOMIC DNA]</scope>
    <source>
        <strain evidence="1">Col 31</strain>
    </source>
</reference>
<keyword evidence="2" id="KW-1185">Reference proteome</keyword>
<protein>
    <submittedName>
        <fullName evidence="1">Uncharacterized protein</fullName>
    </submittedName>
</protein>
<dbReference type="AlphaFoldDB" id="A0AAI9XXZ0"/>
<evidence type="ECO:0000313" key="2">
    <source>
        <dbReference type="Proteomes" id="UP001239795"/>
    </source>
</evidence>
<evidence type="ECO:0000313" key="1">
    <source>
        <dbReference type="EMBL" id="KAK1464879.1"/>
    </source>
</evidence>
<organism evidence="1 2">
    <name type="scientific">Colletotrichum melonis</name>
    <dbReference type="NCBI Taxonomy" id="1209925"/>
    <lineage>
        <taxon>Eukaryota</taxon>
        <taxon>Fungi</taxon>
        <taxon>Dikarya</taxon>
        <taxon>Ascomycota</taxon>
        <taxon>Pezizomycotina</taxon>
        <taxon>Sordariomycetes</taxon>
        <taxon>Hypocreomycetidae</taxon>
        <taxon>Glomerellales</taxon>
        <taxon>Glomerellaceae</taxon>
        <taxon>Colletotrichum</taxon>
        <taxon>Colletotrichum acutatum species complex</taxon>
    </lineage>
</organism>
<sequence>MAEMRACLNAVYSKYRTRPSPDMRSSMDMDDQVLTSRPRDLCCVPWDLEAWFSRVPSSHAVEDHWHLLLGNRAVTGREA</sequence>
<gene>
    <name evidence="1" type="ORF">CMEL01_12234</name>
</gene>
<comment type="caution">
    <text evidence="1">The sequence shown here is derived from an EMBL/GenBank/DDBJ whole genome shotgun (WGS) entry which is preliminary data.</text>
</comment>
<dbReference type="Proteomes" id="UP001239795">
    <property type="component" value="Unassembled WGS sequence"/>
</dbReference>